<organism evidence="8 9">
    <name type="scientific">Botryobasidium botryosum (strain FD-172 SS1)</name>
    <dbReference type="NCBI Taxonomy" id="930990"/>
    <lineage>
        <taxon>Eukaryota</taxon>
        <taxon>Fungi</taxon>
        <taxon>Dikarya</taxon>
        <taxon>Basidiomycota</taxon>
        <taxon>Agaricomycotina</taxon>
        <taxon>Agaricomycetes</taxon>
        <taxon>Cantharellales</taxon>
        <taxon>Botryobasidiaceae</taxon>
        <taxon>Botryobasidium</taxon>
    </lineage>
</organism>
<dbReference type="STRING" id="930990.A0A067MSQ7"/>
<keyword evidence="4" id="KW-0271">Exosome</keyword>
<dbReference type="InterPro" id="IPR027408">
    <property type="entry name" value="PNPase/RNase_PH_dom_sf"/>
</dbReference>
<keyword evidence="5" id="KW-0539">Nucleus</keyword>
<proteinExistence type="inferred from homology"/>
<dbReference type="FunCoup" id="A0A067MSQ7">
    <property type="interactions" value="203"/>
</dbReference>
<dbReference type="PANTHER" id="PTHR11953:SF1">
    <property type="entry name" value="EXOSOME COMPLEX COMPONENT RRP46"/>
    <property type="match status" value="1"/>
</dbReference>
<feature type="region of interest" description="Disordered" evidence="6">
    <location>
        <begin position="106"/>
        <end position="129"/>
    </location>
</feature>
<evidence type="ECO:0000256" key="1">
    <source>
        <dbReference type="ARBA" id="ARBA00004123"/>
    </source>
</evidence>
<accession>A0A067MSQ7</accession>
<evidence type="ECO:0000256" key="2">
    <source>
        <dbReference type="ARBA" id="ARBA00006678"/>
    </source>
</evidence>
<comment type="similarity">
    <text evidence="2">Belongs to the RNase PH family.</text>
</comment>
<dbReference type="GO" id="GO:0000177">
    <property type="term" value="C:cytoplasmic exosome (RNase complex)"/>
    <property type="evidence" value="ECO:0007669"/>
    <property type="project" value="TreeGrafter"/>
</dbReference>
<dbReference type="SUPFAM" id="SSF55666">
    <property type="entry name" value="Ribonuclease PH domain 2-like"/>
    <property type="match status" value="1"/>
</dbReference>
<evidence type="ECO:0000313" key="9">
    <source>
        <dbReference type="Proteomes" id="UP000027195"/>
    </source>
</evidence>
<evidence type="ECO:0000313" key="8">
    <source>
        <dbReference type="EMBL" id="KDQ14621.1"/>
    </source>
</evidence>
<evidence type="ECO:0000256" key="6">
    <source>
        <dbReference type="SAM" id="MobiDB-lite"/>
    </source>
</evidence>
<feature type="compositionally biased region" description="Low complexity" evidence="6">
    <location>
        <begin position="117"/>
        <end position="129"/>
    </location>
</feature>
<dbReference type="InterPro" id="IPR036345">
    <property type="entry name" value="ExoRNase_PH_dom2_sf"/>
</dbReference>
<protein>
    <recommendedName>
        <fullName evidence="7">Exoribonuclease phosphorolytic domain-containing protein</fullName>
    </recommendedName>
</protein>
<dbReference type="Gene3D" id="3.30.230.70">
    <property type="entry name" value="GHMP Kinase, N-terminal domain"/>
    <property type="match status" value="1"/>
</dbReference>
<dbReference type="InterPro" id="IPR020568">
    <property type="entry name" value="Ribosomal_Su5_D2-typ_SF"/>
</dbReference>
<dbReference type="GO" id="GO:0000176">
    <property type="term" value="C:nuclear exosome (RNase complex)"/>
    <property type="evidence" value="ECO:0007669"/>
    <property type="project" value="TreeGrafter"/>
</dbReference>
<dbReference type="GO" id="GO:0071051">
    <property type="term" value="P:poly(A)-dependent snoRNA 3'-end processing"/>
    <property type="evidence" value="ECO:0007669"/>
    <property type="project" value="TreeGrafter"/>
</dbReference>
<dbReference type="Proteomes" id="UP000027195">
    <property type="component" value="Unassembled WGS sequence"/>
</dbReference>
<dbReference type="GO" id="GO:0005730">
    <property type="term" value="C:nucleolus"/>
    <property type="evidence" value="ECO:0007669"/>
    <property type="project" value="TreeGrafter"/>
</dbReference>
<dbReference type="EMBL" id="KL198036">
    <property type="protein sequence ID" value="KDQ14621.1"/>
    <property type="molecule type" value="Genomic_DNA"/>
</dbReference>
<dbReference type="GO" id="GO:0006364">
    <property type="term" value="P:rRNA processing"/>
    <property type="evidence" value="ECO:0007669"/>
    <property type="project" value="UniProtKB-KW"/>
</dbReference>
<dbReference type="InterPro" id="IPR001247">
    <property type="entry name" value="ExoRNase_PH_dom1"/>
</dbReference>
<dbReference type="InParanoid" id="A0A067MSQ7"/>
<dbReference type="AlphaFoldDB" id="A0A067MSQ7"/>
<evidence type="ECO:0000256" key="5">
    <source>
        <dbReference type="ARBA" id="ARBA00023242"/>
    </source>
</evidence>
<dbReference type="CDD" id="cd11372">
    <property type="entry name" value="RNase_PH_RRP46"/>
    <property type="match status" value="1"/>
</dbReference>
<dbReference type="SUPFAM" id="SSF54211">
    <property type="entry name" value="Ribosomal protein S5 domain 2-like"/>
    <property type="match status" value="1"/>
</dbReference>
<feature type="domain" description="Exoribonuclease phosphorolytic" evidence="7">
    <location>
        <begin position="11"/>
        <end position="151"/>
    </location>
</feature>
<dbReference type="PANTHER" id="PTHR11953">
    <property type="entry name" value="EXOSOME COMPLEX COMPONENT"/>
    <property type="match status" value="1"/>
</dbReference>
<dbReference type="GO" id="GO:0003723">
    <property type="term" value="F:RNA binding"/>
    <property type="evidence" value="ECO:0007669"/>
    <property type="project" value="TreeGrafter"/>
</dbReference>
<reference evidence="9" key="1">
    <citation type="journal article" date="2014" name="Proc. Natl. Acad. Sci. U.S.A.">
        <title>Extensive sampling of basidiomycete genomes demonstrates inadequacy of the white-rot/brown-rot paradigm for wood decay fungi.</title>
        <authorList>
            <person name="Riley R."/>
            <person name="Salamov A.A."/>
            <person name="Brown D.W."/>
            <person name="Nagy L.G."/>
            <person name="Floudas D."/>
            <person name="Held B.W."/>
            <person name="Levasseur A."/>
            <person name="Lombard V."/>
            <person name="Morin E."/>
            <person name="Otillar R."/>
            <person name="Lindquist E.A."/>
            <person name="Sun H."/>
            <person name="LaButti K.M."/>
            <person name="Schmutz J."/>
            <person name="Jabbour D."/>
            <person name="Luo H."/>
            <person name="Baker S.E."/>
            <person name="Pisabarro A.G."/>
            <person name="Walton J.D."/>
            <person name="Blanchette R.A."/>
            <person name="Henrissat B."/>
            <person name="Martin F."/>
            <person name="Cullen D."/>
            <person name="Hibbett D.S."/>
            <person name="Grigoriev I.V."/>
        </authorList>
    </citation>
    <scope>NUCLEOTIDE SEQUENCE [LARGE SCALE GENOMIC DNA]</scope>
    <source>
        <strain evidence="9">FD-172 SS1</strain>
    </source>
</reference>
<dbReference type="HOGENOM" id="CLU_063514_2_0_1"/>
<keyword evidence="9" id="KW-1185">Reference proteome</keyword>
<evidence type="ECO:0000256" key="4">
    <source>
        <dbReference type="ARBA" id="ARBA00022835"/>
    </source>
</evidence>
<dbReference type="GO" id="GO:0071028">
    <property type="term" value="P:nuclear mRNA surveillance"/>
    <property type="evidence" value="ECO:0007669"/>
    <property type="project" value="TreeGrafter"/>
</dbReference>
<dbReference type="GO" id="GO:0034475">
    <property type="term" value="P:U4 snRNA 3'-end processing"/>
    <property type="evidence" value="ECO:0007669"/>
    <property type="project" value="TreeGrafter"/>
</dbReference>
<comment type="subcellular location">
    <subcellularLocation>
        <location evidence="1">Nucleus</location>
    </subcellularLocation>
</comment>
<dbReference type="Pfam" id="PF01138">
    <property type="entry name" value="RNase_PH"/>
    <property type="match status" value="1"/>
</dbReference>
<evidence type="ECO:0000259" key="7">
    <source>
        <dbReference type="Pfam" id="PF01138"/>
    </source>
</evidence>
<dbReference type="OrthoDB" id="27298at2759"/>
<keyword evidence="3" id="KW-0698">rRNA processing</keyword>
<dbReference type="GO" id="GO:0016075">
    <property type="term" value="P:rRNA catabolic process"/>
    <property type="evidence" value="ECO:0007669"/>
    <property type="project" value="TreeGrafter"/>
</dbReference>
<evidence type="ECO:0000256" key="3">
    <source>
        <dbReference type="ARBA" id="ARBA00022552"/>
    </source>
</evidence>
<name>A0A067MSQ7_BOTB1</name>
<dbReference type="InterPro" id="IPR050080">
    <property type="entry name" value="RNase_PH"/>
</dbReference>
<gene>
    <name evidence="8" type="ORF">BOTBODRAFT_32377</name>
</gene>
<sequence>MAVVPRNPHNLRPLSISWGEISRADGSARFAFGTTQAIASVSGPIEVRQMVELPSRATLEVLVRPLSGVPGTTEKSLGKRLRDILEHALLLSHHPRTLIQLVAQSLSPSPSLPSPSPSSSSSSSSPSLPSSSHHSLAAALINASSLALLHAASIPMRATLCAVTVGKQKLTTTATNTHPGADSHSVLVLDPEGEVEERGCFAFLFGAAVGGGGGGGALEGEVVWADWSGAFNEDEYLQAVELARLGAKKVLRFIKTEMALKNGFMQDDIDCDNGMDLS</sequence>